<comment type="similarity">
    <text evidence="1">Belongs to the myoviridae tail sheath protein family.</text>
</comment>
<dbReference type="OrthoDB" id="89060at2"/>
<accession>A0A4Q9DJV6</accession>
<dbReference type="Pfam" id="PF04984">
    <property type="entry name" value="Phage_sheath_1"/>
    <property type="match status" value="1"/>
</dbReference>
<reference evidence="5 6" key="1">
    <citation type="submission" date="2019-02" db="EMBL/GenBank/DDBJ databases">
        <title>Paenibacillus sp. nov., isolated from surface-sterilized tissue of Thalictrum simplex L.</title>
        <authorList>
            <person name="Tuo L."/>
        </authorList>
    </citation>
    <scope>NUCLEOTIDE SEQUENCE [LARGE SCALE GENOMIC DNA]</scope>
    <source>
        <strain evidence="5 6">N2SHLJ1</strain>
    </source>
</reference>
<evidence type="ECO:0000256" key="1">
    <source>
        <dbReference type="ARBA" id="ARBA00008005"/>
    </source>
</evidence>
<dbReference type="Gene3D" id="3.40.50.11790">
    <property type="match status" value="1"/>
</dbReference>
<proteinExistence type="inferred from homology"/>
<evidence type="ECO:0000313" key="6">
    <source>
        <dbReference type="Proteomes" id="UP000293142"/>
    </source>
</evidence>
<keyword evidence="6" id="KW-1185">Reference proteome</keyword>
<dbReference type="EMBL" id="SIRE01000026">
    <property type="protein sequence ID" value="TBL71358.1"/>
    <property type="molecule type" value="Genomic_DNA"/>
</dbReference>
<dbReference type="Gene3D" id="2.60.40.4290">
    <property type="match status" value="1"/>
</dbReference>
<protein>
    <submittedName>
        <fullName evidence="5">Phage tail sheath protein</fullName>
    </submittedName>
</protein>
<dbReference type="Gene3D" id="3.30.1370.220">
    <property type="match status" value="1"/>
</dbReference>
<feature type="domain" description="Phage tail sheath protein-like beta-sandwich" evidence="3">
    <location>
        <begin position="97"/>
        <end position="206"/>
    </location>
</feature>
<comment type="caution">
    <text evidence="5">The sequence shown here is derived from an EMBL/GenBank/DDBJ whole genome shotgun (WGS) entry which is preliminary data.</text>
</comment>
<dbReference type="InterPro" id="IPR020287">
    <property type="entry name" value="Tail_sheath_C"/>
</dbReference>
<dbReference type="Gene3D" id="3.30.360.90">
    <property type="match status" value="1"/>
</dbReference>
<evidence type="ECO:0000259" key="2">
    <source>
        <dbReference type="Pfam" id="PF04984"/>
    </source>
</evidence>
<feature type="domain" description="Tail sheath protein C-terminal" evidence="4">
    <location>
        <begin position="381"/>
        <end position="487"/>
    </location>
</feature>
<evidence type="ECO:0000259" key="4">
    <source>
        <dbReference type="Pfam" id="PF17482"/>
    </source>
</evidence>
<dbReference type="RefSeq" id="WP_131017223.1">
    <property type="nucleotide sequence ID" value="NZ_SIRE01000026.1"/>
</dbReference>
<organism evidence="5 6">
    <name type="scientific">Paenibacillus thalictri</name>
    <dbReference type="NCBI Taxonomy" id="2527873"/>
    <lineage>
        <taxon>Bacteria</taxon>
        <taxon>Bacillati</taxon>
        <taxon>Bacillota</taxon>
        <taxon>Bacilli</taxon>
        <taxon>Bacillales</taxon>
        <taxon>Paenibacillaceae</taxon>
        <taxon>Paenibacillus</taxon>
    </lineage>
</organism>
<gene>
    <name evidence="5" type="ORF">EYB31_30155</name>
</gene>
<dbReference type="Gene3D" id="3.30.1490.450">
    <property type="match status" value="1"/>
</dbReference>
<evidence type="ECO:0000313" key="5">
    <source>
        <dbReference type="EMBL" id="TBL71358.1"/>
    </source>
</evidence>
<evidence type="ECO:0000259" key="3">
    <source>
        <dbReference type="Pfam" id="PF17481"/>
    </source>
</evidence>
<dbReference type="AlphaFoldDB" id="A0A4Q9DJV6"/>
<dbReference type="Pfam" id="PF17482">
    <property type="entry name" value="Phage_sheath_1C"/>
    <property type="match status" value="1"/>
</dbReference>
<feature type="domain" description="Tail sheath protein subtilisin-like" evidence="2">
    <location>
        <begin position="211"/>
        <end position="373"/>
    </location>
</feature>
<dbReference type="Proteomes" id="UP000293142">
    <property type="component" value="Unassembled WGS sequence"/>
</dbReference>
<name>A0A4Q9DJV6_9BACL</name>
<sequence>MAGGTWNQTDMPVLPGLYLNFQAAAAAAIQTGARGIVTVPVKANWGPIREFVEVTSEAVAAKVYSADETGGATAYTAMKLAFYGGAHKVLAYRIADASAAKATLNLQDDAATPVNVVRLEAKYPGTRGNQFKVSLQANAIDSTKVDLKLMEGAAALKTFTFAGGAIQAAVDTINNDPANEWIVASKLAEGSGQFKNGGSLTFAGGNSGIGSIAAADYTDALNAMETQDFHLLALDGVTDAAIHATVVAWIDRLRSEGKGVMAVLGGSAADDTSSDAVSKATTRSNTYNHEGIVNVGVGATLSSANYSSAQISSYVAGLIAGQKLSESTTYAAAPFQGVTRRWTRSEQEQAVRNGVFLFVHDGSRVKALRGINTLTALRLGQNNAWKKIRTIRVMDAINADLQQSAEANYIGKVNNTEEGRLALVGACKQYMQSLAQSGVIEETGWNVALDPAYYGTGRTVEPEADQVYLKWEAKLTDTIEQIFGTFTVL</sequence>
<dbReference type="InterPro" id="IPR035326">
    <property type="entry name" value="Beta_sandwich_Seath"/>
</dbReference>
<dbReference type="Pfam" id="PF17481">
    <property type="entry name" value="Phage_sheath_domII"/>
    <property type="match status" value="1"/>
</dbReference>
<dbReference type="InterPro" id="IPR035089">
    <property type="entry name" value="Phage_sheath_subtilisin"/>
</dbReference>